<dbReference type="GO" id="GO:0006508">
    <property type="term" value="P:proteolysis"/>
    <property type="evidence" value="ECO:0007669"/>
    <property type="project" value="UniProtKB-KW"/>
</dbReference>
<evidence type="ECO:0000256" key="4">
    <source>
        <dbReference type="ARBA" id="ARBA00022825"/>
    </source>
</evidence>
<evidence type="ECO:0000256" key="7">
    <source>
        <dbReference type="SAM" id="MobiDB-lite"/>
    </source>
</evidence>
<evidence type="ECO:0000259" key="10">
    <source>
        <dbReference type="Pfam" id="PF05922"/>
    </source>
</evidence>
<dbReference type="Proteomes" id="UP000031972">
    <property type="component" value="Unassembled WGS sequence"/>
</dbReference>
<feature type="compositionally biased region" description="Pro residues" evidence="7">
    <location>
        <begin position="1437"/>
        <end position="1448"/>
    </location>
</feature>
<dbReference type="InterPro" id="IPR000209">
    <property type="entry name" value="Peptidase_S8/S53_dom"/>
</dbReference>
<dbReference type="PROSITE" id="PS51892">
    <property type="entry name" value="SUBTILASE"/>
    <property type="match status" value="1"/>
</dbReference>
<dbReference type="Pfam" id="PF09136">
    <property type="entry name" value="Glucodextran_B"/>
    <property type="match status" value="2"/>
</dbReference>
<sequence length="1448" mass="154654">MNKNMKRKFTRVASMIMCMLLLAPSFAYGQASAQSNGTTTSYLGSSKEILESKVDKKINQLYKEDEMVTFLVRMNEQVDTASVAKEADEKAVQSNLTSSKAQITKRSKIVNELRSTAKVSQERVMDLLQKQESKGYAKDIKSFYIVNGLAVTATKDVMEKIALLPEVASIDPNEIRAVIDTETAAPENQTEAIEWGVDQIGAPAAWEQGVDGAGIVVASIDTGAQWDHPALKEQYRGFNNGEISHEYNWFDPVNGSDTPVDPDGHGTHVTGTMTGTEPNDVNQVGVAPGAKWISANAFGPSGGQDVHLLAAGEWILAPTDADGNPNPAMAPDIVNNSWGGGPGLDEWYRPMVQAWRAAEIVPVFAAGNTRVGNPGGPGSVSAPGNYPESFAVGATDINQNLADFSLQGPSPYDTQKPDVSAPGVAIRSSLPGGTYGSYNGTSMAAPHVAGAAALVLQANANLSIDEVEDLLMDTATPRTNAQYPTAPNNGFGDGIINVFDAVSAVISGLGTISGQVTKDGEDTTAPVIDYTGPEEVFAGLPITLEATVTDDISVTNVMLEHQVEDGTWETASASRVGGDYLNGTYRATIDGGHVTEGTIVYRWKAVDFGANETVSEEAEITVNAPPTVGYEQDFEDNLDGWTISGPMQTWQWGVPASGPEAAFSGEKVIATNLAGDYTNDLFEAIESPPFAIPEEGAAYLQFKHWYNIETNWDFGHVFISDDGGTSWDLLETFTGLSGDWVDGQYDLSAYAGKTIVVAFELESDFTIVRPGWYIDDVKITDEALSSLTKAKTVKDSGPVKKERAPKFDAQKVTERKNAQAAVEKNAAAEESVLSGLPVGARVTVEETNRSVNTDPATGEFSMTHAVGDYTLLAEAYGFAPQTQEVAVLEDENTDVYFSLEELPTGTVTGTVVNQATGAPISGATVYLMEDAAVTPVVTDENGVYSITGYEGTYTLKVVAPNFYGEEVEVTVEGDVEQDIELRPFIGYAGEIGYDDGTAENARAFYDAGNGWAVKMSLEEGSDAALVTGGLFRFWDTEWPVPGGTEFQVEIYDASGADGAPGQKLAGPIDAQAKRDGTWTQVDLSSEGVVVEGDFYMVYIQSKANPDTPGLGTDEDGPNAGRSWQYVDGAWSQVLEEEGNYMIRALVDYEVTAPSITSPANGSFTNETTVNVAGNAAPNTDVIVYNHGEEAATTTASEDGQYEVSVDLSEGENVLTARVSTEAGMTDESAPVTITVDLTAPVIEVTSPEDGMKTNKETITIAGTVNEEHLDTFTINGQNVSVTDGAFSKRLLLENGENHFELTATDLAGNVTTENLTVEAKFGEIDIQNLQPAEDVYLKAGESVKISFESEEDLDASFILRMPLTNISGTSNVTELPVNEVAPGQYEAYWTATSSVIADGVGVEVMVNDEFGNEARQLAEGKLFINSWSPGDKDRPVRPLPGRPDIPGR</sequence>
<keyword evidence="2 6" id="KW-0645">Protease</keyword>
<reference evidence="11 12" key="1">
    <citation type="submission" date="2015-01" db="EMBL/GenBank/DDBJ databases">
        <title>Jeotgalibacillus campisalis genome sequencing.</title>
        <authorList>
            <person name="Goh K.M."/>
            <person name="Chan K.-G."/>
            <person name="Yaakop A.S."/>
            <person name="Ee R."/>
            <person name="Gan H.M."/>
            <person name="Chan C.S."/>
        </authorList>
    </citation>
    <scope>NUCLEOTIDE SEQUENCE [LARGE SCALE GENOMIC DNA]</scope>
    <source>
        <strain evidence="11 12">SF-57</strain>
    </source>
</reference>
<keyword evidence="12" id="KW-1185">Reference proteome</keyword>
<dbReference type="InterPro" id="IPR008969">
    <property type="entry name" value="CarboxyPept-like_regulatory"/>
</dbReference>
<organism evidence="11 12">
    <name type="scientific">Jeotgalibacillus campisalis</name>
    <dbReference type="NCBI Taxonomy" id="220754"/>
    <lineage>
        <taxon>Bacteria</taxon>
        <taxon>Bacillati</taxon>
        <taxon>Bacillota</taxon>
        <taxon>Bacilli</taxon>
        <taxon>Bacillales</taxon>
        <taxon>Caryophanaceae</taxon>
        <taxon>Jeotgalibacillus</taxon>
    </lineage>
</organism>
<dbReference type="InterPro" id="IPR013320">
    <property type="entry name" value="ConA-like_dom_sf"/>
</dbReference>
<accession>A0A0C2VVH8</accession>
<dbReference type="CDD" id="cd07481">
    <property type="entry name" value="Peptidases_S8_BacillopeptidaseF-like"/>
    <property type="match status" value="1"/>
</dbReference>
<dbReference type="SUPFAM" id="SSF49899">
    <property type="entry name" value="Concanavalin A-like lectins/glucanases"/>
    <property type="match status" value="1"/>
</dbReference>
<feature type="active site" description="Charge relay system" evidence="5 6">
    <location>
        <position position="442"/>
    </location>
</feature>
<dbReference type="InterPro" id="IPR015500">
    <property type="entry name" value="Peptidase_S8_subtilisin-rel"/>
</dbReference>
<evidence type="ECO:0000256" key="8">
    <source>
        <dbReference type="SAM" id="SignalP"/>
    </source>
</evidence>
<dbReference type="InterPro" id="IPR033857">
    <property type="entry name" value="Bacillopeptidase_F"/>
</dbReference>
<dbReference type="Pfam" id="PF20773">
    <property type="entry name" value="InhA-like_MAM"/>
    <property type="match status" value="1"/>
</dbReference>
<comment type="caution">
    <text evidence="11">The sequence shown here is derived from an EMBL/GenBank/DDBJ whole genome shotgun (WGS) entry which is preliminary data.</text>
</comment>
<comment type="similarity">
    <text evidence="1 6">Belongs to the peptidase S8 family.</text>
</comment>
<dbReference type="Pfam" id="PF00082">
    <property type="entry name" value="Peptidase_S8"/>
    <property type="match status" value="1"/>
</dbReference>
<dbReference type="SUPFAM" id="SSF49464">
    <property type="entry name" value="Carboxypeptidase regulatory domain-like"/>
    <property type="match status" value="2"/>
</dbReference>
<protein>
    <submittedName>
        <fullName evidence="11">Peptidase S8</fullName>
    </submittedName>
</protein>
<dbReference type="OrthoDB" id="9798386at2"/>
<dbReference type="PATRIC" id="fig|220754.4.peg.1476"/>
<feature type="domain" description="Inhibitor I9" evidence="10">
    <location>
        <begin position="70"/>
        <end position="176"/>
    </location>
</feature>
<evidence type="ECO:0000256" key="1">
    <source>
        <dbReference type="ARBA" id="ARBA00011073"/>
    </source>
</evidence>
<keyword evidence="8" id="KW-0732">Signal</keyword>
<evidence type="ECO:0000256" key="3">
    <source>
        <dbReference type="ARBA" id="ARBA00022801"/>
    </source>
</evidence>
<dbReference type="FunFam" id="3.40.50.200:FF:000043">
    <property type="entry name" value="Peptidase S8"/>
    <property type="match status" value="1"/>
</dbReference>
<dbReference type="GO" id="GO:0004252">
    <property type="term" value="F:serine-type endopeptidase activity"/>
    <property type="evidence" value="ECO:0007669"/>
    <property type="project" value="UniProtKB-UniRule"/>
</dbReference>
<keyword evidence="3 6" id="KW-0378">Hydrolase</keyword>
<name>A0A0C2VVH8_9BACL</name>
<dbReference type="InterPro" id="IPR010259">
    <property type="entry name" value="S8pro/Inhibitor_I9"/>
</dbReference>
<dbReference type="InterPro" id="IPR022398">
    <property type="entry name" value="Peptidase_S8_His-AS"/>
</dbReference>
<dbReference type="Gene3D" id="2.60.120.200">
    <property type="match status" value="1"/>
</dbReference>
<feature type="signal peptide" evidence="8">
    <location>
        <begin position="1"/>
        <end position="27"/>
    </location>
</feature>
<dbReference type="InterPro" id="IPR023828">
    <property type="entry name" value="Peptidase_S8_Ser-AS"/>
</dbReference>
<feature type="domain" description="Peptidase S8/S53" evidence="9">
    <location>
        <begin position="212"/>
        <end position="494"/>
    </location>
</feature>
<dbReference type="PROSITE" id="PS00137">
    <property type="entry name" value="SUBTILASE_HIS"/>
    <property type="match status" value="1"/>
</dbReference>
<evidence type="ECO:0000313" key="11">
    <source>
        <dbReference type="EMBL" id="KIL48416.1"/>
    </source>
</evidence>
<dbReference type="PANTHER" id="PTHR43399">
    <property type="entry name" value="SUBTILISIN-RELATED"/>
    <property type="match status" value="1"/>
</dbReference>
<evidence type="ECO:0000256" key="6">
    <source>
        <dbReference type="PROSITE-ProRule" id="PRU01240"/>
    </source>
</evidence>
<feature type="region of interest" description="Disordered" evidence="7">
    <location>
        <begin position="1429"/>
        <end position="1448"/>
    </location>
</feature>
<dbReference type="InterPro" id="IPR036852">
    <property type="entry name" value="Peptidase_S8/S53_dom_sf"/>
</dbReference>
<feature type="active site" description="Charge relay system" evidence="5 6">
    <location>
        <position position="265"/>
    </location>
</feature>
<dbReference type="Pfam" id="PF05922">
    <property type="entry name" value="Inhibitor_I9"/>
    <property type="match status" value="1"/>
</dbReference>
<dbReference type="InterPro" id="IPR013783">
    <property type="entry name" value="Ig-like_fold"/>
</dbReference>
<dbReference type="Gene3D" id="2.60.40.1120">
    <property type="entry name" value="Carboxypeptidase-like, regulatory domain"/>
    <property type="match status" value="2"/>
</dbReference>
<gene>
    <name evidence="11" type="ORF">KR50_14520</name>
</gene>
<dbReference type="PRINTS" id="PR00723">
    <property type="entry name" value="SUBTILISIN"/>
</dbReference>
<dbReference type="InterPro" id="IPR051048">
    <property type="entry name" value="Peptidase_S8/S53_subtilisin"/>
</dbReference>
<feature type="chain" id="PRO_5039102034" evidence="8">
    <location>
        <begin position="28"/>
        <end position="1448"/>
    </location>
</feature>
<dbReference type="Gene3D" id="2.60.40.10">
    <property type="entry name" value="Immunoglobulins"/>
    <property type="match status" value="2"/>
</dbReference>
<feature type="active site" description="Charge relay system" evidence="5 6">
    <location>
        <position position="221"/>
    </location>
</feature>
<dbReference type="Gene3D" id="3.40.50.200">
    <property type="entry name" value="Peptidase S8/S53 domain"/>
    <property type="match status" value="1"/>
</dbReference>
<evidence type="ECO:0000313" key="12">
    <source>
        <dbReference type="Proteomes" id="UP000031972"/>
    </source>
</evidence>
<evidence type="ECO:0000256" key="2">
    <source>
        <dbReference type="ARBA" id="ARBA00022670"/>
    </source>
</evidence>
<dbReference type="Pfam" id="PF13620">
    <property type="entry name" value="CarboxypepD_reg"/>
    <property type="match status" value="1"/>
</dbReference>
<proteinExistence type="inferred from homology"/>
<dbReference type="PANTHER" id="PTHR43399:SF4">
    <property type="entry name" value="CELL WALL-ASSOCIATED PROTEASE"/>
    <property type="match status" value="1"/>
</dbReference>
<evidence type="ECO:0000259" key="9">
    <source>
        <dbReference type="Pfam" id="PF00082"/>
    </source>
</evidence>
<dbReference type="NCBIfam" id="NF038128">
    <property type="entry name" value="choice_anch_J"/>
    <property type="match status" value="1"/>
</dbReference>
<dbReference type="SUPFAM" id="SSF52743">
    <property type="entry name" value="Subtilisin-like"/>
    <property type="match status" value="1"/>
</dbReference>
<dbReference type="EMBL" id="JXRR01000013">
    <property type="protein sequence ID" value="KIL48416.1"/>
    <property type="molecule type" value="Genomic_DNA"/>
</dbReference>
<evidence type="ECO:0000256" key="5">
    <source>
        <dbReference type="PIRSR" id="PIRSR615500-1"/>
    </source>
</evidence>
<dbReference type="PROSITE" id="PS00138">
    <property type="entry name" value="SUBTILASE_SER"/>
    <property type="match status" value="1"/>
</dbReference>
<keyword evidence="4 6" id="KW-0720">Serine protease</keyword>